<keyword evidence="1 4" id="KW-0808">Transferase</keyword>
<dbReference type="Gene3D" id="3.40.250.10">
    <property type="entry name" value="Rhodanese-like domain"/>
    <property type="match status" value="2"/>
</dbReference>
<evidence type="ECO:0000313" key="4">
    <source>
        <dbReference type="EMBL" id="SFB31545.1"/>
    </source>
</evidence>
<dbReference type="STRING" id="84698.SAMN04488528_102838"/>
<evidence type="ECO:0000313" key="5">
    <source>
        <dbReference type="Proteomes" id="UP000198619"/>
    </source>
</evidence>
<dbReference type="CDD" id="cd01448">
    <property type="entry name" value="TST_Repeat_1"/>
    <property type="match status" value="1"/>
</dbReference>
<dbReference type="CDD" id="cd01449">
    <property type="entry name" value="TST_Repeat_2"/>
    <property type="match status" value="1"/>
</dbReference>
<organism evidence="4 5">
    <name type="scientific">Clostridium frigidicarnis</name>
    <dbReference type="NCBI Taxonomy" id="84698"/>
    <lineage>
        <taxon>Bacteria</taxon>
        <taxon>Bacillati</taxon>
        <taxon>Bacillota</taxon>
        <taxon>Clostridia</taxon>
        <taxon>Eubacteriales</taxon>
        <taxon>Clostridiaceae</taxon>
        <taxon>Clostridium</taxon>
    </lineage>
</organism>
<keyword evidence="5" id="KW-1185">Reference proteome</keyword>
<evidence type="ECO:0000256" key="2">
    <source>
        <dbReference type="ARBA" id="ARBA00022737"/>
    </source>
</evidence>
<protein>
    <submittedName>
        <fullName evidence="4">Thiosulfate/3-mercaptopyruvate sulfurtransferase</fullName>
    </submittedName>
</protein>
<dbReference type="InterPro" id="IPR001763">
    <property type="entry name" value="Rhodanese-like_dom"/>
</dbReference>
<proteinExistence type="predicted"/>
<dbReference type="SMART" id="SM00450">
    <property type="entry name" value="RHOD"/>
    <property type="match status" value="2"/>
</dbReference>
<dbReference type="AlphaFoldDB" id="A0A1I1A0Q9"/>
<accession>A0A1I1A0Q9</accession>
<dbReference type="Proteomes" id="UP000198619">
    <property type="component" value="Unassembled WGS sequence"/>
</dbReference>
<reference evidence="4 5" key="1">
    <citation type="submission" date="2016-10" db="EMBL/GenBank/DDBJ databases">
        <authorList>
            <person name="de Groot N.N."/>
        </authorList>
    </citation>
    <scope>NUCLEOTIDE SEQUENCE [LARGE SCALE GENOMIC DNA]</scope>
    <source>
        <strain evidence="4 5">DSM 12271</strain>
    </source>
</reference>
<dbReference type="Pfam" id="PF00581">
    <property type="entry name" value="Rhodanese"/>
    <property type="match status" value="2"/>
</dbReference>
<dbReference type="InterPro" id="IPR045078">
    <property type="entry name" value="TST/MPST-like"/>
</dbReference>
<dbReference type="PANTHER" id="PTHR11364">
    <property type="entry name" value="THIOSULFATE SULFERTANSFERASE"/>
    <property type="match status" value="1"/>
</dbReference>
<dbReference type="InterPro" id="IPR036873">
    <property type="entry name" value="Rhodanese-like_dom_sf"/>
</dbReference>
<dbReference type="SUPFAM" id="SSF52821">
    <property type="entry name" value="Rhodanese/Cell cycle control phosphatase"/>
    <property type="match status" value="2"/>
</dbReference>
<evidence type="ECO:0000259" key="3">
    <source>
        <dbReference type="PROSITE" id="PS50206"/>
    </source>
</evidence>
<dbReference type="PROSITE" id="PS50206">
    <property type="entry name" value="RHODANESE_3"/>
    <property type="match status" value="2"/>
</dbReference>
<name>A0A1I1A0Q9_9CLOT</name>
<keyword evidence="4" id="KW-0670">Pyruvate</keyword>
<feature type="domain" description="Rhodanese" evidence="3">
    <location>
        <begin position="165"/>
        <end position="273"/>
    </location>
</feature>
<sequence length="277" mass="31639">MKNLVSTEWLHNNIGKDNTIIFDCRFDLMDAGYGLKSYKDGHIKNAILINLDYDLAGEKQQHGGRHPLPEMEKFRDLLENSGVNNKSNIVIYDDGDLAGASRLWWMMKYIGIDKVYILSGGIKLWKNRGYDVTTEETCVKSKGKINLNIQKYMEVSMEHVRNNLKNSESLIIDSRSKERYLGLIEPVDSKSGHIPGAKSFDWQENFKDGLILDVKELKKRFNDIKEYKEIIVHCGSGITGCVNILALDEVGIDSKLYVGSWSDWSSYEENPMNTTEE</sequence>
<dbReference type="GO" id="GO:0004792">
    <property type="term" value="F:thiosulfate-cyanide sulfurtransferase activity"/>
    <property type="evidence" value="ECO:0007669"/>
    <property type="project" value="TreeGrafter"/>
</dbReference>
<gene>
    <name evidence="4" type="ORF">SAMN04488528_102838</name>
</gene>
<evidence type="ECO:0000256" key="1">
    <source>
        <dbReference type="ARBA" id="ARBA00022679"/>
    </source>
</evidence>
<dbReference type="RefSeq" id="WP_090042424.1">
    <property type="nucleotide sequence ID" value="NZ_FOKI01000028.1"/>
</dbReference>
<keyword evidence="2" id="KW-0677">Repeat</keyword>
<dbReference type="EMBL" id="FOKI01000028">
    <property type="protein sequence ID" value="SFB31545.1"/>
    <property type="molecule type" value="Genomic_DNA"/>
</dbReference>
<dbReference type="PANTHER" id="PTHR11364:SF27">
    <property type="entry name" value="SULFURTRANSFERASE"/>
    <property type="match status" value="1"/>
</dbReference>
<feature type="domain" description="Rhodanese" evidence="3">
    <location>
        <begin position="15"/>
        <end position="134"/>
    </location>
</feature>
<dbReference type="OrthoDB" id="9770030at2"/>